<dbReference type="Proteomes" id="UP001165085">
    <property type="component" value="Unassembled WGS sequence"/>
</dbReference>
<dbReference type="AlphaFoldDB" id="A0A9W6ZTK2"/>
<protein>
    <submittedName>
        <fullName evidence="2">Uncharacterized protein</fullName>
    </submittedName>
</protein>
<dbReference type="GO" id="GO:0036503">
    <property type="term" value="P:ERAD pathway"/>
    <property type="evidence" value="ECO:0007669"/>
    <property type="project" value="TreeGrafter"/>
</dbReference>
<dbReference type="Gene3D" id="2.40.40.50">
    <property type="entry name" value="Ubiquitin fusion degradation protein UFD1, N-terminal domain"/>
    <property type="match status" value="1"/>
</dbReference>
<name>A0A9W6ZTK2_9STRA</name>
<keyword evidence="3" id="KW-1185">Reference proteome</keyword>
<proteinExistence type="predicted"/>
<dbReference type="GO" id="GO:0031593">
    <property type="term" value="F:polyubiquitin modification-dependent protein binding"/>
    <property type="evidence" value="ECO:0007669"/>
    <property type="project" value="TreeGrafter"/>
</dbReference>
<dbReference type="InterPro" id="IPR004854">
    <property type="entry name" value="Ufd1-like"/>
</dbReference>
<dbReference type="OrthoDB" id="422728at2759"/>
<dbReference type="GO" id="GO:0034098">
    <property type="term" value="C:VCP-NPL4-UFD1 AAA ATPase complex"/>
    <property type="evidence" value="ECO:0007669"/>
    <property type="project" value="TreeGrafter"/>
</dbReference>
<evidence type="ECO:0000313" key="2">
    <source>
        <dbReference type="EMBL" id="GMH56334.1"/>
    </source>
</evidence>
<dbReference type="PANTHER" id="PTHR12555">
    <property type="entry name" value="UBIQUITIN FUSION DEGRADATON PROTEIN 1"/>
    <property type="match status" value="1"/>
</dbReference>
<sequence length="449" mass="49068">MDFDLPSKKKDPKKSAAYKRALLRKKEAAAAKTKTAEISADVEKFQVAKKLRAVTLSLIADHKRSSSYDGASYESELSSYAVTGYGDKITLPQSALELVSSIIGTAVLTFELSLPTKYDNETVDEATTTASSTKTPSFQSQSQPQLNVSAILTPAELESIKTNNYDLHNMDDTKILDKCNKYIKAELYPKVTHAGVIEFTAPPDTIGLPYLTAKTLGLIKSGEIPSDGDTTGIATTDFTVSGRVRVRLKRLEKAELVVLKPDEETVKRGFYNSDVKETLTVGIQKNRTTISEGDYILAWERGKEFILECKRGGGCVVDCDLEVEFGDGKVAEEEEEEEEEESDEMESSPTKSTTSAATKTATATLPPLPPPTYDPAQETSISIRAGGVQTQSFKDVQLQKDVIEWVEEIVGDEGGKVVTRYPRIELGHGYVGDLGGGRVMLFYEPATEN</sequence>
<feature type="compositionally biased region" description="Acidic residues" evidence="1">
    <location>
        <begin position="332"/>
        <end position="346"/>
    </location>
</feature>
<feature type="compositionally biased region" description="Low complexity" evidence="1">
    <location>
        <begin position="347"/>
        <end position="365"/>
    </location>
</feature>
<organism evidence="2 3">
    <name type="scientific">Triparma strigata</name>
    <dbReference type="NCBI Taxonomy" id="1606541"/>
    <lineage>
        <taxon>Eukaryota</taxon>
        <taxon>Sar</taxon>
        <taxon>Stramenopiles</taxon>
        <taxon>Ochrophyta</taxon>
        <taxon>Bolidophyceae</taxon>
        <taxon>Parmales</taxon>
        <taxon>Triparmaceae</taxon>
        <taxon>Triparma</taxon>
    </lineage>
</organism>
<feature type="region of interest" description="Disordered" evidence="1">
    <location>
        <begin position="327"/>
        <end position="377"/>
    </location>
</feature>
<reference evidence="3" key="1">
    <citation type="journal article" date="2023" name="Commun. Biol.">
        <title>Genome analysis of Parmales, the sister group of diatoms, reveals the evolutionary specialization of diatoms from phago-mixotrophs to photoautotrophs.</title>
        <authorList>
            <person name="Ban H."/>
            <person name="Sato S."/>
            <person name="Yoshikawa S."/>
            <person name="Yamada K."/>
            <person name="Nakamura Y."/>
            <person name="Ichinomiya M."/>
            <person name="Sato N."/>
            <person name="Blanc-Mathieu R."/>
            <person name="Endo H."/>
            <person name="Kuwata A."/>
            <person name="Ogata H."/>
        </authorList>
    </citation>
    <scope>NUCLEOTIDE SEQUENCE [LARGE SCALE GENOMIC DNA]</scope>
    <source>
        <strain evidence="3">NIES 3701</strain>
    </source>
</reference>
<dbReference type="EMBL" id="BRXY01000039">
    <property type="protein sequence ID" value="GMH56334.1"/>
    <property type="molecule type" value="Genomic_DNA"/>
</dbReference>
<dbReference type="InterPro" id="IPR042299">
    <property type="entry name" value="Ufd1-like_Nn"/>
</dbReference>
<accession>A0A9W6ZTK2</accession>
<gene>
    <name evidence="2" type="ORF">TrST_g4147</name>
</gene>
<comment type="caution">
    <text evidence="2">The sequence shown here is derived from an EMBL/GenBank/DDBJ whole genome shotgun (WGS) entry which is preliminary data.</text>
</comment>
<evidence type="ECO:0000256" key="1">
    <source>
        <dbReference type="SAM" id="MobiDB-lite"/>
    </source>
</evidence>
<evidence type="ECO:0000313" key="3">
    <source>
        <dbReference type="Proteomes" id="UP001165085"/>
    </source>
</evidence>
<dbReference type="PANTHER" id="PTHR12555:SF13">
    <property type="entry name" value="UBIQUITIN RECOGNITION FACTOR IN ER-ASSOCIATED DEGRADATION PROTEIN 1"/>
    <property type="match status" value="1"/>
</dbReference>
<dbReference type="GO" id="GO:0006511">
    <property type="term" value="P:ubiquitin-dependent protein catabolic process"/>
    <property type="evidence" value="ECO:0007669"/>
    <property type="project" value="InterPro"/>
</dbReference>